<dbReference type="PANTHER" id="PTHR13465:SF2">
    <property type="entry name" value="PHAGOSOME ASSEMBLY FACTOR 1"/>
    <property type="match status" value="1"/>
</dbReference>
<dbReference type="OrthoDB" id="411211at2759"/>
<organism evidence="2 3">
    <name type="scientific">Syncephalis pseudoplumigaleata</name>
    <dbReference type="NCBI Taxonomy" id="1712513"/>
    <lineage>
        <taxon>Eukaryota</taxon>
        <taxon>Fungi</taxon>
        <taxon>Fungi incertae sedis</taxon>
        <taxon>Zoopagomycota</taxon>
        <taxon>Zoopagomycotina</taxon>
        <taxon>Zoopagomycetes</taxon>
        <taxon>Zoopagales</taxon>
        <taxon>Piptocephalidaceae</taxon>
        <taxon>Syncephalis</taxon>
    </lineage>
</organism>
<dbReference type="InterPro" id="IPR005373">
    <property type="entry name" value="PHAF1"/>
</dbReference>
<dbReference type="Pfam" id="PF03676">
    <property type="entry name" value="PHAF1"/>
    <property type="match status" value="2"/>
</dbReference>
<sequence length="378" mass="42212">MASEKSALEFNVQPGRALGDVALGDSVNSIIKYIHAKDAAMPVEFKYNDEDPLSTDLVVRLPKHGLIFRFDPASQRLKSIEIFNFDCTRLVYQGNDFWQFVQGDPDVPPSVQAIRAGIAGMWWWHVCSCGGPLLDRPTYPGTFNAATKEYILKYPGITLVFPIPEQHVQLYSQEDLPLEFPDGTTPVLARLYIYHGADDWTQAVPPPVASTASDAKDIGVVVAKAHYGVTLQQQGRPVHLQIGLTDAQDLLTELGEPDAIWRKREDKLRIHAAAKHGASSAQDVAEADAVVIQCCLLRVAGWPSCSSDDVPVDYFFNYFRYGFDVLLDGRTHRCLKVILHTNTPGHYDFDRYRKCQFRIQLNEDAQKGAGGEWALDYA</sequence>
<dbReference type="PANTHER" id="PTHR13465">
    <property type="entry name" value="UPF0183 PROTEIN"/>
    <property type="match status" value="1"/>
</dbReference>
<evidence type="ECO:0000313" key="3">
    <source>
        <dbReference type="Proteomes" id="UP000278143"/>
    </source>
</evidence>
<dbReference type="EMBL" id="KZ989407">
    <property type="protein sequence ID" value="RKP26501.1"/>
    <property type="molecule type" value="Genomic_DNA"/>
</dbReference>
<accession>A0A4P9Z3W1</accession>
<comment type="similarity">
    <text evidence="1">Belongs to the PHAF1 family.</text>
</comment>
<proteinExistence type="inferred from homology"/>
<protein>
    <submittedName>
        <fullName evidence="2">Uncharacterized protein</fullName>
    </submittedName>
</protein>
<dbReference type="InterPro" id="IPR039156">
    <property type="entry name" value="PHAF1/BROMI"/>
</dbReference>
<name>A0A4P9Z3W1_9FUNG</name>
<dbReference type="AlphaFoldDB" id="A0A4P9Z3W1"/>
<keyword evidence="3" id="KW-1185">Reference proteome</keyword>
<reference evidence="3" key="1">
    <citation type="journal article" date="2018" name="Nat. Microbiol.">
        <title>Leveraging single-cell genomics to expand the fungal tree of life.</title>
        <authorList>
            <person name="Ahrendt S.R."/>
            <person name="Quandt C.A."/>
            <person name="Ciobanu D."/>
            <person name="Clum A."/>
            <person name="Salamov A."/>
            <person name="Andreopoulos B."/>
            <person name="Cheng J.F."/>
            <person name="Woyke T."/>
            <person name="Pelin A."/>
            <person name="Henrissat B."/>
            <person name="Reynolds N.K."/>
            <person name="Benny G.L."/>
            <person name="Smith M.E."/>
            <person name="James T.Y."/>
            <person name="Grigoriev I.V."/>
        </authorList>
    </citation>
    <scope>NUCLEOTIDE SEQUENCE [LARGE SCALE GENOMIC DNA]</scope>
    <source>
        <strain evidence="3">Benny S71-1</strain>
    </source>
</reference>
<gene>
    <name evidence="2" type="ORF">SYNPS1DRAFT_27813</name>
</gene>
<evidence type="ECO:0000256" key="1">
    <source>
        <dbReference type="ARBA" id="ARBA00024339"/>
    </source>
</evidence>
<evidence type="ECO:0000313" key="2">
    <source>
        <dbReference type="EMBL" id="RKP26501.1"/>
    </source>
</evidence>
<dbReference type="Proteomes" id="UP000278143">
    <property type="component" value="Unassembled WGS sequence"/>
</dbReference>